<dbReference type="OrthoDB" id="8716700at2"/>
<dbReference type="InterPro" id="IPR007709">
    <property type="entry name" value="N-FG_amidohydro"/>
</dbReference>
<dbReference type="RefSeq" id="WP_159979188.1">
    <property type="nucleotide sequence ID" value="NZ_BLIV01000006.1"/>
</dbReference>
<dbReference type="Gene3D" id="3.40.630.40">
    <property type="entry name" value="Zn-dependent exopeptidases"/>
    <property type="match status" value="1"/>
</dbReference>
<gene>
    <name evidence="1" type="ORF">So717_32130</name>
</gene>
<dbReference type="Proteomes" id="UP000436522">
    <property type="component" value="Unassembled WGS sequence"/>
</dbReference>
<evidence type="ECO:0000313" key="1">
    <source>
        <dbReference type="EMBL" id="GFE51460.1"/>
    </source>
</evidence>
<keyword evidence="2" id="KW-1185">Reference proteome</keyword>
<comment type="caution">
    <text evidence="1">The sequence shown here is derived from an EMBL/GenBank/DDBJ whole genome shotgun (WGS) entry which is preliminary data.</text>
</comment>
<dbReference type="AlphaFoldDB" id="A0A640VVN1"/>
<protein>
    <submittedName>
        <fullName evidence="1">N-formylglutamate deformylase</fullName>
    </submittedName>
</protein>
<sequence length="273" mass="29638">MPIKAVKGNSPLILALPHASSHIPEVVMDRLNATGRSLADTDWHIDQLFDGLSDDATIIIPAFHRYMCNANGDPTLTDAGSVNSADAVVPFLNLDGAEIWHDPPSTAEIRHWRAAFHAPYHAALASQIARVRANHGYALLLDCHAARVDRIGSVDPSLPDIRLHTNTGVACSHSLAADVGGILLKASGYHTKMQASRNSSWTVARHGRPKLGVHALKIEIARPAYLTAQEDGWHYDPARAEALRNLLARALRHMEVWVPDTVGATRDGKVVVN</sequence>
<proteinExistence type="predicted"/>
<dbReference type="EMBL" id="BLIV01000006">
    <property type="protein sequence ID" value="GFE51460.1"/>
    <property type="molecule type" value="Genomic_DNA"/>
</dbReference>
<evidence type="ECO:0000313" key="2">
    <source>
        <dbReference type="Proteomes" id="UP000436522"/>
    </source>
</evidence>
<organism evidence="1 2">
    <name type="scientific">Roseobacter cerasinus</name>
    <dbReference type="NCBI Taxonomy" id="2602289"/>
    <lineage>
        <taxon>Bacteria</taxon>
        <taxon>Pseudomonadati</taxon>
        <taxon>Pseudomonadota</taxon>
        <taxon>Alphaproteobacteria</taxon>
        <taxon>Rhodobacterales</taxon>
        <taxon>Roseobacteraceae</taxon>
        <taxon>Roseobacter</taxon>
    </lineage>
</organism>
<dbReference type="Pfam" id="PF05013">
    <property type="entry name" value="FGase"/>
    <property type="match status" value="1"/>
</dbReference>
<name>A0A640VVN1_9RHOB</name>
<dbReference type="SUPFAM" id="SSF53187">
    <property type="entry name" value="Zn-dependent exopeptidases"/>
    <property type="match status" value="1"/>
</dbReference>
<reference evidence="1 2" key="1">
    <citation type="submission" date="2019-12" db="EMBL/GenBank/DDBJ databases">
        <title>Roseobacter cerasinus sp. nov., isolated from seawater around aquaculture.</title>
        <authorList>
            <person name="Muramatsu S."/>
            <person name="Takabe Y."/>
            <person name="Mori K."/>
            <person name="Takaichi S."/>
            <person name="Hanada S."/>
        </authorList>
    </citation>
    <scope>NUCLEOTIDE SEQUENCE [LARGE SCALE GENOMIC DNA]</scope>
    <source>
        <strain evidence="1 2">AI77</strain>
    </source>
</reference>
<accession>A0A640VVN1</accession>